<dbReference type="Proteomes" id="UP001629235">
    <property type="component" value="Unassembled WGS sequence"/>
</dbReference>
<comment type="caution">
    <text evidence="1">The sequence shown here is derived from an EMBL/GenBank/DDBJ whole genome shotgun (WGS) entry which is preliminary data.</text>
</comment>
<dbReference type="EMBL" id="JAQQDW010000020">
    <property type="protein sequence ID" value="MFM0104330.1"/>
    <property type="molecule type" value="Genomic_DNA"/>
</dbReference>
<gene>
    <name evidence="1" type="ORF">PQR01_12780</name>
</gene>
<protein>
    <submittedName>
        <fullName evidence="1">DeoR/GlpR family DNA-binding transcription regulator</fullName>
    </submittedName>
</protein>
<reference evidence="1 2" key="1">
    <citation type="journal article" date="2024" name="Chem. Sci.">
        <title>Discovery of megapolipeptins by genome mining of a Burkholderiales bacteria collection.</title>
        <authorList>
            <person name="Paulo B.S."/>
            <person name="Recchia M.J.J."/>
            <person name="Lee S."/>
            <person name="Fergusson C.H."/>
            <person name="Romanowski S.B."/>
            <person name="Hernandez A."/>
            <person name="Krull N."/>
            <person name="Liu D.Y."/>
            <person name="Cavanagh H."/>
            <person name="Bos A."/>
            <person name="Gray C.A."/>
            <person name="Murphy B.T."/>
            <person name="Linington R.G."/>
            <person name="Eustaquio A.S."/>
        </authorList>
    </citation>
    <scope>NUCLEOTIDE SEQUENCE [LARGE SCALE GENOMIC DNA]</scope>
    <source>
        <strain evidence="1 2">RL18-126-BIB-B</strain>
    </source>
</reference>
<keyword evidence="2" id="KW-1185">Reference proteome</keyword>
<proteinExistence type="predicted"/>
<keyword evidence="1" id="KW-0238">DNA-binding</keyword>
<sequence>MKSGDMLASKSSLKRRLQIVEMVRKRGEVSVEELSQAFDVSSVTIRSDLTYLEEQRYLVRSFGKARYLAQRPDESVLTPLSDVAARKAGEMSVARLAAESVGDYASVMLGAGAIVHKLLPLLSDRTNLALLLNDIAMAQTAQRFIHCELQLTGGHLDQNNTVLTGPDAERSVKARSLDLCILEASGLDADGNLLCADPALARVFRAATVAATRSVVVAWQPRLSERDGHVFCNLADLDVVVIDDGIDPPTMDLFPAKQLDLYRRENGILEFRQATH</sequence>
<evidence type="ECO:0000313" key="1">
    <source>
        <dbReference type="EMBL" id="MFM0104330.1"/>
    </source>
</evidence>
<organism evidence="1 2">
    <name type="scientific">Paraburkholderia rhynchosiae</name>
    <dbReference type="NCBI Taxonomy" id="487049"/>
    <lineage>
        <taxon>Bacteria</taxon>
        <taxon>Pseudomonadati</taxon>
        <taxon>Pseudomonadota</taxon>
        <taxon>Betaproteobacteria</taxon>
        <taxon>Burkholderiales</taxon>
        <taxon>Burkholderiaceae</taxon>
        <taxon>Paraburkholderia</taxon>
    </lineage>
</organism>
<name>A0ACC7N9Z4_9BURK</name>
<evidence type="ECO:0000313" key="2">
    <source>
        <dbReference type="Proteomes" id="UP001629235"/>
    </source>
</evidence>
<accession>A0ACC7N9Z4</accession>